<keyword evidence="1" id="KW-0812">Transmembrane</keyword>
<dbReference type="RefSeq" id="WP_066128304.1">
    <property type="nucleotide sequence ID" value="NZ_KQ959854.1"/>
</dbReference>
<feature type="transmembrane region" description="Helical" evidence="1">
    <location>
        <begin position="68"/>
        <end position="91"/>
    </location>
</feature>
<keyword evidence="1" id="KW-1133">Transmembrane helix</keyword>
<name>A0ABR5TNF1_9BACL</name>
<sequence length="130" mass="15013">MNKYKVKQVIFILKNIVINFLIILAFAGFFENNLYVKNALYALYASLAITLFYRFIKPILMLISIIPIIFTFGLFIIIINAILIILVSRLLEPNFVITSFNSALGLAIFMSIFNFIINKDDRNIIITRIK</sequence>
<evidence type="ECO:0000313" key="2">
    <source>
        <dbReference type="EMBL" id="KXB58968.1"/>
    </source>
</evidence>
<evidence type="ECO:0008006" key="4">
    <source>
        <dbReference type="Google" id="ProtNLM"/>
    </source>
</evidence>
<dbReference type="PANTHER" id="PTHR37309">
    <property type="entry name" value="SLR0284 PROTEIN"/>
    <property type="match status" value="1"/>
</dbReference>
<evidence type="ECO:0000313" key="3">
    <source>
        <dbReference type="Proteomes" id="UP000070467"/>
    </source>
</evidence>
<dbReference type="Proteomes" id="UP000070467">
    <property type="component" value="Unassembled WGS sequence"/>
</dbReference>
<proteinExistence type="predicted"/>
<feature type="transmembrane region" description="Helical" evidence="1">
    <location>
        <begin position="36"/>
        <end position="56"/>
    </location>
</feature>
<organism evidence="2 3">
    <name type="scientific">Gemelliphila asaccharolytica</name>
    <dbReference type="NCBI Taxonomy" id="502393"/>
    <lineage>
        <taxon>Bacteria</taxon>
        <taxon>Bacillati</taxon>
        <taxon>Bacillota</taxon>
        <taxon>Bacilli</taxon>
        <taxon>Bacillales</taxon>
        <taxon>Gemellaceae</taxon>
        <taxon>Gemelliphila</taxon>
    </lineage>
</organism>
<protein>
    <recommendedName>
        <fullName evidence="4">Phage holin family protein</fullName>
    </recommendedName>
</protein>
<feature type="transmembrane region" description="Helical" evidence="1">
    <location>
        <begin position="12"/>
        <end position="30"/>
    </location>
</feature>
<dbReference type="EMBL" id="LSDB01000001">
    <property type="protein sequence ID" value="KXB58968.1"/>
    <property type="molecule type" value="Genomic_DNA"/>
</dbReference>
<gene>
    <name evidence="2" type="ORF">HMPREF1871_00035</name>
</gene>
<keyword evidence="1" id="KW-0472">Membrane</keyword>
<reference evidence="2 3" key="1">
    <citation type="submission" date="2016-01" db="EMBL/GenBank/DDBJ databases">
        <authorList>
            <person name="Mitreva M."/>
            <person name="Pepin K.H."/>
            <person name="Mihindukulasuriya K.A."/>
            <person name="Fulton R."/>
            <person name="Fronick C."/>
            <person name="O'Laughlin M."/>
            <person name="Miner T."/>
            <person name="Herter B."/>
            <person name="Rosa B.A."/>
            <person name="Cordes M."/>
            <person name="Tomlinson C."/>
            <person name="Wollam A."/>
            <person name="Palsikar V.B."/>
            <person name="Mardis E.R."/>
            <person name="Wilson R.K."/>
        </authorList>
    </citation>
    <scope>NUCLEOTIDE SEQUENCE [LARGE SCALE GENOMIC DNA]</scope>
    <source>
        <strain evidence="2 3">KA00071</strain>
    </source>
</reference>
<keyword evidence="3" id="KW-1185">Reference proteome</keyword>
<accession>A0ABR5TNF1</accession>
<comment type="caution">
    <text evidence="2">The sequence shown here is derived from an EMBL/GenBank/DDBJ whole genome shotgun (WGS) entry which is preliminary data.</text>
</comment>
<dbReference type="PANTHER" id="PTHR37309:SF1">
    <property type="entry name" value="SLR0284 PROTEIN"/>
    <property type="match status" value="1"/>
</dbReference>
<feature type="transmembrane region" description="Helical" evidence="1">
    <location>
        <begin position="97"/>
        <end position="117"/>
    </location>
</feature>
<evidence type="ECO:0000256" key="1">
    <source>
        <dbReference type="SAM" id="Phobius"/>
    </source>
</evidence>
<dbReference type="Pfam" id="PF04020">
    <property type="entry name" value="Phage_holin_4_2"/>
    <property type="match status" value="1"/>
</dbReference>
<dbReference type="InterPro" id="IPR007165">
    <property type="entry name" value="Phage_holin_4_2"/>
</dbReference>